<dbReference type="PANTHER" id="PTHR43405">
    <property type="entry name" value="GLYCOSYL HYDROLASE DIGH"/>
    <property type="match status" value="1"/>
</dbReference>
<keyword evidence="5" id="KW-0449">Lipoprotein</keyword>
<feature type="chain" id="PRO_5013284478" evidence="3">
    <location>
        <begin position="23"/>
        <end position="570"/>
    </location>
</feature>
<evidence type="ECO:0000256" key="3">
    <source>
        <dbReference type="SAM" id="SignalP"/>
    </source>
</evidence>
<proteinExistence type="predicted"/>
<sequence>MRLIAYFGLLLVLLMTTDCRQAKPVVTQKPASRPTRPVTAAPAPPKQVAVKPATPKPIPPRVLVPDVDTLPFDDTPEQILAARGPIPPKREFRAVWVATVNNIDWPSKKGLPVADQQREIVAMFDQHQQMGLNAVVVQVRSAADAFYARGSEPWSEWLTGQQGLAPQPFYDPLEFMIDQAHERGLEFHAWFNLDRATFSKTASVAPSNIVNRKPEWMLTYGGRKLFNLGIPAVRSYIAGIVANVVREYDVDGIHFDDYFYPYAEPGQVLRDDSTYKTNYNGMNKADWRRDNVTKLVTELRDSIRANKPWVKFGISPFGIWKNKSSDPEGSATNGGQAYYELYADTRKWVRDGLIDYVVPQVYFSSEFGRVPYKTLVDWWTRNCTENCHLYIGHGAYRVGRGSERDPGWWRPTEFPDQMRYNRQQQVVKGSVFFSAKNLQINPLSIRDSLQTNFYRHPALIPTMKWLDSIPPLPPRDLKAATTSEGIELYWHESPEAQDGDIATSYVVYRFEGRKPHLRLDDPRYIVAQCLGESSTRYIDKTADPKKKYVYAVTALDRLQNESREVIVRVP</sequence>
<dbReference type="Gene3D" id="3.20.20.80">
    <property type="entry name" value="Glycosidases"/>
    <property type="match status" value="1"/>
</dbReference>
<evidence type="ECO:0000313" key="6">
    <source>
        <dbReference type="Proteomes" id="UP000219452"/>
    </source>
</evidence>
<name>A0A286GP18_9BACT</name>
<evidence type="ECO:0000259" key="4">
    <source>
        <dbReference type="Pfam" id="PF02638"/>
    </source>
</evidence>
<evidence type="ECO:0000313" key="5">
    <source>
        <dbReference type="EMBL" id="SOD96819.1"/>
    </source>
</evidence>
<dbReference type="AlphaFoldDB" id="A0A286GP18"/>
<evidence type="ECO:0000256" key="1">
    <source>
        <dbReference type="ARBA" id="ARBA00022729"/>
    </source>
</evidence>
<dbReference type="SUPFAM" id="SSF51445">
    <property type="entry name" value="(Trans)glycosidases"/>
    <property type="match status" value="1"/>
</dbReference>
<protein>
    <submittedName>
        <fullName evidence="5">Uncharacterized lipoprotein YddW, UPF0748 family</fullName>
    </submittedName>
</protein>
<keyword evidence="6" id="KW-1185">Reference proteome</keyword>
<dbReference type="InterPro" id="IPR036116">
    <property type="entry name" value="FN3_sf"/>
</dbReference>
<keyword evidence="1 3" id="KW-0732">Signal</keyword>
<dbReference type="Pfam" id="PF02638">
    <property type="entry name" value="GHL10"/>
    <property type="match status" value="1"/>
</dbReference>
<dbReference type="EMBL" id="OCNH01000006">
    <property type="protein sequence ID" value="SOD96819.1"/>
    <property type="molecule type" value="Genomic_DNA"/>
</dbReference>
<dbReference type="RefSeq" id="WP_097130272.1">
    <property type="nucleotide sequence ID" value="NZ_OCNH01000006.1"/>
</dbReference>
<organism evidence="5 6">
    <name type="scientific">Spirosoma fluviale</name>
    <dbReference type="NCBI Taxonomy" id="1597977"/>
    <lineage>
        <taxon>Bacteria</taxon>
        <taxon>Pseudomonadati</taxon>
        <taxon>Bacteroidota</taxon>
        <taxon>Cytophagia</taxon>
        <taxon>Cytophagales</taxon>
        <taxon>Cytophagaceae</taxon>
        <taxon>Spirosoma</taxon>
    </lineage>
</organism>
<dbReference type="InterPro" id="IPR003790">
    <property type="entry name" value="GHL10"/>
</dbReference>
<feature type="signal peptide" evidence="3">
    <location>
        <begin position="1"/>
        <end position="22"/>
    </location>
</feature>
<feature type="domain" description="Glycosyl hydrolase-like 10" evidence="4">
    <location>
        <begin position="91"/>
        <end position="408"/>
    </location>
</feature>
<dbReference type="SUPFAM" id="SSF49265">
    <property type="entry name" value="Fibronectin type III"/>
    <property type="match status" value="1"/>
</dbReference>
<dbReference type="Gene3D" id="2.60.40.10">
    <property type="entry name" value="Immunoglobulins"/>
    <property type="match status" value="1"/>
</dbReference>
<feature type="compositionally biased region" description="Low complexity" evidence="2">
    <location>
        <begin position="30"/>
        <end position="53"/>
    </location>
</feature>
<evidence type="ECO:0000256" key="2">
    <source>
        <dbReference type="SAM" id="MobiDB-lite"/>
    </source>
</evidence>
<dbReference type="InterPro" id="IPR013783">
    <property type="entry name" value="Ig-like_fold"/>
</dbReference>
<dbReference type="PANTHER" id="PTHR43405:SF1">
    <property type="entry name" value="GLYCOSYL HYDROLASE DIGH"/>
    <property type="match status" value="1"/>
</dbReference>
<gene>
    <name evidence="5" type="ORF">SAMN06269250_5515</name>
</gene>
<reference evidence="6" key="1">
    <citation type="submission" date="2017-09" db="EMBL/GenBank/DDBJ databases">
        <authorList>
            <person name="Varghese N."/>
            <person name="Submissions S."/>
        </authorList>
    </citation>
    <scope>NUCLEOTIDE SEQUENCE [LARGE SCALE GENOMIC DNA]</scope>
    <source>
        <strain evidence="6">DSM 29961</strain>
    </source>
</reference>
<dbReference type="Proteomes" id="UP000219452">
    <property type="component" value="Unassembled WGS sequence"/>
</dbReference>
<dbReference type="InterPro" id="IPR017853">
    <property type="entry name" value="GH"/>
</dbReference>
<accession>A0A286GP18</accession>
<dbReference type="OrthoDB" id="9773203at2"/>
<dbReference type="InterPro" id="IPR052177">
    <property type="entry name" value="Divisome_Glycosyl_Hydrolase"/>
</dbReference>
<feature type="region of interest" description="Disordered" evidence="2">
    <location>
        <begin position="24"/>
        <end position="62"/>
    </location>
</feature>